<dbReference type="CDD" id="cd01823">
    <property type="entry name" value="SEST_like"/>
    <property type="match status" value="1"/>
</dbReference>
<keyword evidence="4" id="KW-1185">Reference proteome</keyword>
<dbReference type="SUPFAM" id="SSF52266">
    <property type="entry name" value="SGNH hydrolase"/>
    <property type="match status" value="1"/>
</dbReference>
<evidence type="ECO:0000313" key="4">
    <source>
        <dbReference type="Proteomes" id="UP001515943"/>
    </source>
</evidence>
<proteinExistence type="predicted"/>
<reference evidence="3 4" key="1">
    <citation type="submission" date="2019-08" db="EMBL/GenBank/DDBJ databases">
        <title>Lentzea from Indian Himalayas.</title>
        <authorList>
            <person name="Mandal S."/>
            <person name="Mallick Gupta A."/>
            <person name="Maiti P.K."/>
            <person name="Sarkar J."/>
            <person name="Mandal S."/>
        </authorList>
    </citation>
    <scope>NUCLEOTIDE SEQUENCE [LARGE SCALE GENOMIC DNA]</scope>
    <source>
        <strain evidence="3 4">PSKA42</strain>
    </source>
</reference>
<organism evidence="3 4">
    <name type="scientific">Lentzea indica</name>
    <dbReference type="NCBI Taxonomy" id="2604800"/>
    <lineage>
        <taxon>Bacteria</taxon>
        <taxon>Bacillati</taxon>
        <taxon>Actinomycetota</taxon>
        <taxon>Actinomycetes</taxon>
        <taxon>Pseudonocardiales</taxon>
        <taxon>Pseudonocardiaceae</taxon>
        <taxon>Lentzea</taxon>
    </lineage>
</organism>
<dbReference type="InterPro" id="IPR013830">
    <property type="entry name" value="SGNH_hydro"/>
</dbReference>
<comment type="caution">
    <text evidence="3">The sequence shown here is derived from an EMBL/GenBank/DDBJ whole genome shotgun (WGS) entry which is preliminary data.</text>
</comment>
<dbReference type="PANTHER" id="PTHR37981">
    <property type="entry name" value="LIPASE 2"/>
    <property type="match status" value="1"/>
</dbReference>
<dbReference type="Gene3D" id="3.40.50.1110">
    <property type="entry name" value="SGNH hydrolase"/>
    <property type="match status" value="1"/>
</dbReference>
<evidence type="ECO:0000313" key="3">
    <source>
        <dbReference type="EMBL" id="NKE57727.1"/>
    </source>
</evidence>
<dbReference type="InterPro" id="IPR036514">
    <property type="entry name" value="SGNH_hydro_sf"/>
</dbReference>
<gene>
    <name evidence="3" type="ORF">FXN61_13130</name>
</gene>
<keyword evidence="1" id="KW-0732">Signal</keyword>
<accession>A0ABX1FGH1</accession>
<keyword evidence="3" id="KW-0378">Hydrolase</keyword>
<sequence>MNIGGSVKRTIVVLTAVLAALGIAPTANATASTSLVVLGDSYASGTGAGAYQDGTAGNCWRSNNSYGEQVAARLRAAGRLGSFANVSCSGAATADFAVPFKDRPAQLDALKRDTSLVLLTVGTNDIDYAAYGGTCIQADCTGAPTEAILAKLPQMGRNVTALLTEIDKRSPNARIVLVGYGRQVSTSDNPPGATLDPICGEGILTTAERREGNRVADGLDATLRSAVTAAFRKGVFATYTSPFSRPGTFEGHALCEAGTPFLRGFDALAPGQEGPEAVFHPNQQGQTALASLVRA</sequence>
<evidence type="ECO:0000256" key="1">
    <source>
        <dbReference type="SAM" id="SignalP"/>
    </source>
</evidence>
<dbReference type="Pfam" id="PF13472">
    <property type="entry name" value="Lipase_GDSL_2"/>
    <property type="match status" value="1"/>
</dbReference>
<evidence type="ECO:0000259" key="2">
    <source>
        <dbReference type="Pfam" id="PF13472"/>
    </source>
</evidence>
<dbReference type="EMBL" id="VSRL01000037">
    <property type="protein sequence ID" value="NKE57727.1"/>
    <property type="molecule type" value="Genomic_DNA"/>
</dbReference>
<feature type="signal peptide" evidence="1">
    <location>
        <begin position="1"/>
        <end position="29"/>
    </location>
</feature>
<protein>
    <submittedName>
        <fullName evidence="3">SGNH/GDSL hydrolase family protein</fullName>
    </submittedName>
</protein>
<dbReference type="GO" id="GO:0016787">
    <property type="term" value="F:hydrolase activity"/>
    <property type="evidence" value="ECO:0007669"/>
    <property type="project" value="UniProtKB-KW"/>
</dbReference>
<dbReference type="InterPro" id="IPR037460">
    <property type="entry name" value="SEST-like"/>
</dbReference>
<feature type="chain" id="PRO_5046915089" evidence="1">
    <location>
        <begin position="30"/>
        <end position="295"/>
    </location>
</feature>
<dbReference type="Proteomes" id="UP001515943">
    <property type="component" value="Unassembled WGS sequence"/>
</dbReference>
<feature type="domain" description="SGNH hydrolase-type esterase" evidence="2">
    <location>
        <begin position="37"/>
        <end position="287"/>
    </location>
</feature>
<name>A0ABX1FGH1_9PSEU</name>
<dbReference type="PANTHER" id="PTHR37981:SF1">
    <property type="entry name" value="SGNH HYDROLASE-TYPE ESTERASE DOMAIN-CONTAINING PROTEIN"/>
    <property type="match status" value="1"/>
</dbReference>